<protein>
    <submittedName>
        <fullName evidence="1">Uncharacterized protein</fullName>
    </submittedName>
</protein>
<keyword evidence="2" id="KW-1185">Reference proteome</keyword>
<reference evidence="1" key="1">
    <citation type="submission" date="2013-11" db="EMBL/GenBank/DDBJ databases">
        <title>Genome sequence of the fusiform rust pathogen reveals effectors for host alternation and coevolution with pine.</title>
        <authorList>
            <consortium name="DOE Joint Genome Institute"/>
            <person name="Smith K."/>
            <person name="Pendleton A."/>
            <person name="Kubisiak T."/>
            <person name="Anderson C."/>
            <person name="Salamov A."/>
            <person name="Aerts A."/>
            <person name="Riley R."/>
            <person name="Clum A."/>
            <person name="Lindquist E."/>
            <person name="Ence D."/>
            <person name="Campbell M."/>
            <person name="Kronenberg Z."/>
            <person name="Feau N."/>
            <person name="Dhillon B."/>
            <person name="Hamelin R."/>
            <person name="Burleigh J."/>
            <person name="Smith J."/>
            <person name="Yandell M."/>
            <person name="Nelson C."/>
            <person name="Grigoriev I."/>
            <person name="Davis J."/>
        </authorList>
    </citation>
    <scope>NUCLEOTIDE SEQUENCE</scope>
    <source>
        <strain evidence="1">G11</strain>
    </source>
</reference>
<evidence type="ECO:0000313" key="2">
    <source>
        <dbReference type="Proteomes" id="UP000886653"/>
    </source>
</evidence>
<sequence length="90" mass="9962">PLLQERPIQCPFFPPCCITPRDGARGSSSRFEVPRTSKTLESSRFSRYRSLITPHTALQTQLIQQSICLHSCKVQVGSEVSGVKIGVEGM</sequence>
<gene>
    <name evidence="1" type="ORF">CROQUDRAFT_661515</name>
</gene>
<accession>A0A9P6NB05</accession>
<evidence type="ECO:0000313" key="1">
    <source>
        <dbReference type="EMBL" id="KAG0143261.1"/>
    </source>
</evidence>
<feature type="non-terminal residue" evidence="1">
    <location>
        <position position="1"/>
    </location>
</feature>
<dbReference type="Proteomes" id="UP000886653">
    <property type="component" value="Unassembled WGS sequence"/>
</dbReference>
<dbReference type="AlphaFoldDB" id="A0A9P6NB05"/>
<feature type="non-terminal residue" evidence="1">
    <location>
        <position position="90"/>
    </location>
</feature>
<dbReference type="EMBL" id="MU167324">
    <property type="protein sequence ID" value="KAG0143261.1"/>
    <property type="molecule type" value="Genomic_DNA"/>
</dbReference>
<proteinExistence type="predicted"/>
<name>A0A9P6NB05_9BASI</name>
<organism evidence="1 2">
    <name type="scientific">Cronartium quercuum f. sp. fusiforme G11</name>
    <dbReference type="NCBI Taxonomy" id="708437"/>
    <lineage>
        <taxon>Eukaryota</taxon>
        <taxon>Fungi</taxon>
        <taxon>Dikarya</taxon>
        <taxon>Basidiomycota</taxon>
        <taxon>Pucciniomycotina</taxon>
        <taxon>Pucciniomycetes</taxon>
        <taxon>Pucciniales</taxon>
        <taxon>Coleosporiaceae</taxon>
        <taxon>Cronartium</taxon>
    </lineage>
</organism>
<comment type="caution">
    <text evidence="1">The sequence shown here is derived from an EMBL/GenBank/DDBJ whole genome shotgun (WGS) entry which is preliminary data.</text>
</comment>